<dbReference type="EMBL" id="JACETU010000011">
    <property type="protein sequence ID" value="KAF7416052.1"/>
    <property type="molecule type" value="Genomic_DNA"/>
</dbReference>
<sequence>MSFRIEDRDKGIQTWYSVYLQGVSLYFGTSWTSGSEVKIFTNYWNDEDAGEICRRYDCPRSLMLAPSTPRYVSAGGDILVRYVQCDDGVSHAGVIARWNDVEALARNVEYQDGTAHLEIERELAFVTSKARFIVIKKFEYEEARFFKLSVVIENIHWDDWKKLREYQQERENLVDFIVNHVPCAWRGSEHIIKQIPKSPWQNDRSDVTNDIRHAAHESFPLAFKYANAQNEAIKQGLFPDDFQWEFPNHHEMRVVRSPSAQTDTPLRALRLDVHLYSSIMPLEEVAGVYIRSIDLMITPITRSPSLPNNLSSCNLRLDAPYAALATATIPDSSFQILDISTTSRLAELGITTSGSVATLNVNLVQITAPVAGDVFAAPIYGGNNGGRHNTNSIAVPRNPPPASRTDTGYLFSPLSFQAGLYQATNLRRVWPLLNREAKEWQRTQERSIMLHNCAID</sequence>
<proteinExistence type="predicted"/>
<organism evidence="1 2">
    <name type="scientific">Pleurotus ostreatus</name>
    <name type="common">Oyster mushroom</name>
    <name type="synonym">White-rot fungus</name>
    <dbReference type="NCBI Taxonomy" id="5322"/>
    <lineage>
        <taxon>Eukaryota</taxon>
        <taxon>Fungi</taxon>
        <taxon>Dikarya</taxon>
        <taxon>Basidiomycota</taxon>
        <taxon>Agaricomycotina</taxon>
        <taxon>Agaricomycetes</taxon>
        <taxon>Agaricomycetidae</taxon>
        <taxon>Agaricales</taxon>
        <taxon>Pleurotineae</taxon>
        <taxon>Pleurotaceae</taxon>
        <taxon>Pleurotus</taxon>
    </lineage>
</organism>
<dbReference type="GeneID" id="59372153"/>
<name>A0A8H7DLJ8_PLEOS</name>
<protein>
    <submittedName>
        <fullName evidence="1">Uncharacterized protein</fullName>
    </submittedName>
</protein>
<reference evidence="1" key="1">
    <citation type="submission" date="2019-07" db="EMBL/GenBank/DDBJ databases">
        <authorList>
            <person name="Palmer J.M."/>
        </authorList>
    </citation>
    <scope>NUCLEOTIDE SEQUENCE</scope>
    <source>
        <strain evidence="1">PC9</strain>
    </source>
</reference>
<dbReference type="RefSeq" id="XP_036625599.1">
    <property type="nucleotide sequence ID" value="XM_036771953.1"/>
</dbReference>
<evidence type="ECO:0000313" key="1">
    <source>
        <dbReference type="EMBL" id="KAF7416052.1"/>
    </source>
</evidence>
<dbReference type="VEuPathDB" id="FungiDB:PC9H_002312"/>
<keyword evidence="2" id="KW-1185">Reference proteome</keyword>
<gene>
    <name evidence="1" type="ORF">PC9H_002312</name>
</gene>
<evidence type="ECO:0000313" key="2">
    <source>
        <dbReference type="Proteomes" id="UP000623687"/>
    </source>
</evidence>
<accession>A0A8H7DLJ8</accession>
<dbReference type="AlphaFoldDB" id="A0A8H7DLJ8"/>
<comment type="caution">
    <text evidence="1">The sequence shown here is derived from an EMBL/GenBank/DDBJ whole genome shotgun (WGS) entry which is preliminary data.</text>
</comment>
<dbReference type="Proteomes" id="UP000623687">
    <property type="component" value="Unassembled WGS sequence"/>
</dbReference>